<dbReference type="InterPro" id="IPR042099">
    <property type="entry name" value="ANL_N_sf"/>
</dbReference>
<dbReference type="NCBIfam" id="TIGR01733">
    <property type="entry name" value="AA-adenyl-dom"/>
    <property type="match status" value="2"/>
</dbReference>
<evidence type="ECO:0000256" key="2">
    <source>
        <dbReference type="ARBA" id="ARBA00022450"/>
    </source>
</evidence>
<dbReference type="InterPro" id="IPR000873">
    <property type="entry name" value="AMP-dep_synth/lig_dom"/>
</dbReference>
<protein>
    <submittedName>
        <fullName evidence="6">Non-ribosomal peptide synthetase</fullName>
    </submittedName>
</protein>
<evidence type="ECO:0000259" key="5">
    <source>
        <dbReference type="PROSITE" id="PS50075"/>
    </source>
</evidence>
<dbReference type="InterPro" id="IPR045851">
    <property type="entry name" value="AMP-bd_C_sf"/>
</dbReference>
<dbReference type="GO" id="GO:0043041">
    <property type="term" value="P:amino acid activation for nonribosomal peptide biosynthetic process"/>
    <property type="evidence" value="ECO:0007669"/>
    <property type="project" value="TreeGrafter"/>
</dbReference>
<dbReference type="CDD" id="cd05930">
    <property type="entry name" value="A_NRPS"/>
    <property type="match status" value="1"/>
</dbReference>
<dbReference type="Pfam" id="PF13193">
    <property type="entry name" value="AMP-binding_C"/>
    <property type="match status" value="2"/>
</dbReference>
<dbReference type="PROSITE" id="PS00455">
    <property type="entry name" value="AMP_BINDING"/>
    <property type="match status" value="2"/>
</dbReference>
<name>A0A2A2D5K7_9ACTN</name>
<dbReference type="InterPro" id="IPR010071">
    <property type="entry name" value="AA_adenyl_dom"/>
</dbReference>
<sequence length="2424" mass="261144">MTDAMSRQTTIEEKRRALLALRLRQKRAAEAGADRIRPVPRDGRALVPSYQQEGLWFLHQMEPGSPVYNVPFALRLRGPLDVGALREAFRLLVARHEALRTRFPGDGGEPRLVVEDAPASWPLPVTDLSDLPESAREEFIRNRAQEEAVRPFDLATGPLLRTSLLRLSGTDHVLLMSLHHVITDGWSTGIIVQDLATLYDGGQLPALDLRTADFAAWQRERLTGEALEGQLSYWRRTLADLPVVDFPSDRPRPVEPTSSGATLETSLPRELGEGLRALARTEGASLLAVLQAGLLTVLSRYTGQEDLAIGSVFSGRTRSEVESLVGLFANTLVLRTSTAGDPSFRELVGRCKETVLGALDHQDVPFTMVVDALKPERVPGRNPLFQISLTLQAAGTSGRGFALPGVEAEPLASHEISSRFDVGVTVIETPEGGLDVVIEYATELFDRPRMERLAGHFRMVLEQAVTAPDSMLGELEILDAAEREQLLWGWNPEPVTREEDGALLHELVERWAAADASAPAMRFEGAELSYGELDTEANRLGHLLRADFGLGPDVVAGVLLERGTRLPVAQLAVLKAGGAWLPLDPQYPVERLAGQLADAGTRVVVTTRALSAALPADMPRVCLDEPATAQRLARTPDSPLPGGTTPDNLAYLIYTSGSTGAPKGVMVSHRAAVNFVLNARELFGIGLGDRLLQFANPAFDVSVFDFYGALGSGATVVGASREVLLDPDALQALMVRERVSVADVPPAVLRLLDPVELVDLRALFVGLEAFPAELVNRWSSAKREFHNGYGPTEATVACVDYLCPPGGLTASPPIGRAMANHRAYVLHGGTFEPMPVGVPGELFIAGVGLARGYLGRPDLTAERFVPDPFSGSGERMYRTGDVVRWREDGNLEFLGRADRQIKIRGLRIEPGEIEHALAGCEGVRQGTVVVHDSGTPAARLIGYVVPTAAGAADADGIRAALTDRLPLHMVPAQVIVIDALPLTPSGKLDRARLPAPRTAAESRNEPPRTATERALADIWHTLLDVPLESIGALDGFFDLGGNSLHATRLTSRIRDTFHVSLAPRVLFTHSALRDLAARVDQAHTAAPAGQDGAADDTDRIRPVPRDGRPLVPSYQQEGLWFLHQLDPESPVYNMPFALRLSGPLDAGALREAFRRLVGRHEALRTRFSGEGEEPRLIVDEAPASWPLPVTDLTGLPEPDREERVRQLVDAAAARAFDLAAGPLLRTELLRLADTDHVLLMSLHHVVTDGWSTGIIGQELSALHAGTDLPPLAVQVADFAAWQRERLTGEVLEGQLSYWRRTLADLPVVDFPSDRPRPVEPASSGATLEASLPRELGEGLRALARTEGASLLAVLQAGLLTVLSRYTGQDDLAIGSVFSGRTRSEVESLVGLFANTLVLRTSTAGDPTFRELVGRCKETVLGALDHQDVPFTMVVDALKPERVPGRNPLFQISLTLQAADAADAPFRFGSTTGEYVGTTGTRARFDLAVSASESADGAVALQLEYATELYDHDRVERLVDHFRTVLEQAVRTPDAPIGGLTLLTAEEQRRMTAWSTARRTCSADVSLYALFAEQVRLRPGAVAVVDGATRLTYRELDAHAGRLAARLRERGVRRGDLVGLCGTRSAAFVAGVLAILRAGGAYVPLDPGHPAERLGYMIKDSGIGVLLADSAAELPDGPYERVPLDVGRPADGDPVPEPVTVGGDDLAYLIYTSGSTGRPKAVMVPHGNVVRLLASTHEWFGFDERDVWSLFHSFAFDFSVWELWGALAHGGRLVVVPYWESRTPEAFYELLERERVTVLNQTPAAFRQLVAVDEERGADLALRTVVFGGDALDVDAVLRWFDRHGEDAPRLVNMYGITETTVHVTYSPLTRELLTRSPGPIGVPIPDLSVWVVDRSGQLAPAGVPGEMWVGGPGVARGYLGRPDLTAERFVPDPFGGGAGRLYRSGDLARRLSDGTLEYLGRIDQQVKIRGFRVEPGEIDAALAAHPEVTDAFTTVHGTGDGRRLIGYVVPAPGAGPDLSARLRAHAGTELPDYMVPAVVVPLERIPLTDNGKVDRKALPAPELTVGARFVAPRTPTERALAALWARILDATRVGALDGFFDLGGSSLDLIRLRFAVRESFGALLDVRALYAAPTVEAMARAIDARTPAAPVARTGAGATPLVTLRAEGGRPPLFLVHAVGGAVVPYVPLARLLDADTPVHALEHPGLHDDVHHTPPDLGALADTYLAAVRRAWPSGPYHLGGWSLGGAVALEMAARLRAAGAEVATVTLLDTGFPPGAAEAPGEAELLAAFVNDLAGLQGVEAPVADLDRPATVPAGELREELLSLLERTGLIPTGVRDEVRTRVAVFLANSRAFHTHRPTPYDGPITLLSAGAELDDQVDRWRAFATGGLDHHVVPGTHHTMLQHPHLPALARTLRRVLGHEK</sequence>
<dbReference type="FunFam" id="2.30.38.10:FF:000001">
    <property type="entry name" value="Non-ribosomal peptide synthetase PvdI"/>
    <property type="match status" value="1"/>
</dbReference>
<evidence type="ECO:0000256" key="1">
    <source>
        <dbReference type="ARBA" id="ARBA00001957"/>
    </source>
</evidence>
<dbReference type="GO" id="GO:0005829">
    <property type="term" value="C:cytosol"/>
    <property type="evidence" value="ECO:0007669"/>
    <property type="project" value="TreeGrafter"/>
</dbReference>
<dbReference type="Gene3D" id="3.40.50.1820">
    <property type="entry name" value="alpha/beta hydrolase"/>
    <property type="match status" value="1"/>
</dbReference>
<dbReference type="CDD" id="cd19531">
    <property type="entry name" value="LCL_NRPS-like"/>
    <property type="match status" value="2"/>
</dbReference>
<dbReference type="SUPFAM" id="SSF47336">
    <property type="entry name" value="ACP-like"/>
    <property type="match status" value="2"/>
</dbReference>
<feature type="compositionally biased region" description="Low complexity" evidence="4">
    <location>
        <begin position="1083"/>
        <end position="1092"/>
    </location>
</feature>
<dbReference type="PROSITE" id="PS50075">
    <property type="entry name" value="CARRIER"/>
    <property type="match status" value="2"/>
</dbReference>
<dbReference type="Gene3D" id="1.10.1200.10">
    <property type="entry name" value="ACP-like"/>
    <property type="match status" value="2"/>
</dbReference>
<keyword evidence="3" id="KW-0597">Phosphoprotein</keyword>
<dbReference type="InterPro" id="IPR001242">
    <property type="entry name" value="Condensation_dom"/>
</dbReference>
<dbReference type="SUPFAM" id="SSF56801">
    <property type="entry name" value="Acetyl-CoA synthetase-like"/>
    <property type="match status" value="2"/>
</dbReference>
<dbReference type="Gene3D" id="3.40.50.12780">
    <property type="entry name" value="N-terminal domain of ligase-like"/>
    <property type="match status" value="1"/>
</dbReference>
<dbReference type="SUPFAM" id="SSF52777">
    <property type="entry name" value="CoA-dependent acyltransferases"/>
    <property type="match status" value="4"/>
</dbReference>
<evidence type="ECO:0000256" key="4">
    <source>
        <dbReference type="SAM" id="MobiDB-lite"/>
    </source>
</evidence>
<dbReference type="GO" id="GO:0003824">
    <property type="term" value="F:catalytic activity"/>
    <property type="evidence" value="ECO:0007669"/>
    <property type="project" value="InterPro"/>
</dbReference>
<dbReference type="Gene3D" id="3.40.50.980">
    <property type="match status" value="2"/>
</dbReference>
<feature type="region of interest" description="Disordered" evidence="4">
    <location>
        <begin position="1083"/>
        <end position="1102"/>
    </location>
</feature>
<dbReference type="RefSeq" id="WP_095582789.1">
    <property type="nucleotide sequence ID" value="NZ_JAJQQS010000028.1"/>
</dbReference>
<dbReference type="InterPro" id="IPR020806">
    <property type="entry name" value="PKS_PP-bd"/>
</dbReference>
<dbReference type="Gene3D" id="3.30.300.30">
    <property type="match status" value="2"/>
</dbReference>
<feature type="region of interest" description="Disordered" evidence="4">
    <location>
        <begin position="988"/>
        <end position="1010"/>
    </location>
</feature>
<dbReference type="InterPro" id="IPR020845">
    <property type="entry name" value="AMP-binding_CS"/>
</dbReference>
<dbReference type="SUPFAM" id="SSF53474">
    <property type="entry name" value="alpha/beta-Hydrolases"/>
    <property type="match status" value="1"/>
</dbReference>
<gene>
    <name evidence="6" type="ORF">CK936_22675</name>
</gene>
<dbReference type="GO" id="GO:0017000">
    <property type="term" value="P:antibiotic biosynthetic process"/>
    <property type="evidence" value="ECO:0007669"/>
    <property type="project" value="UniProtKB-ARBA"/>
</dbReference>
<dbReference type="InterPro" id="IPR029058">
    <property type="entry name" value="AB_hydrolase_fold"/>
</dbReference>
<dbReference type="PANTHER" id="PTHR45527:SF1">
    <property type="entry name" value="FATTY ACID SYNTHASE"/>
    <property type="match status" value="1"/>
</dbReference>
<dbReference type="FunFam" id="3.30.300.30:FF:000010">
    <property type="entry name" value="Enterobactin synthetase component F"/>
    <property type="match status" value="1"/>
</dbReference>
<dbReference type="SMART" id="SM00823">
    <property type="entry name" value="PKS_PP"/>
    <property type="match status" value="2"/>
</dbReference>
<dbReference type="InterPro" id="IPR009081">
    <property type="entry name" value="PP-bd_ACP"/>
</dbReference>
<dbReference type="PROSITE" id="PS00012">
    <property type="entry name" value="PHOSPHOPANTETHEINE"/>
    <property type="match status" value="2"/>
</dbReference>
<feature type="domain" description="Carrier" evidence="5">
    <location>
        <begin position="2071"/>
        <end position="2146"/>
    </location>
</feature>
<dbReference type="InterPro" id="IPR001031">
    <property type="entry name" value="Thioesterase"/>
</dbReference>
<dbReference type="SMART" id="SM00824">
    <property type="entry name" value="PKS_TE"/>
    <property type="match status" value="1"/>
</dbReference>
<dbReference type="PANTHER" id="PTHR45527">
    <property type="entry name" value="NONRIBOSOMAL PEPTIDE SYNTHETASE"/>
    <property type="match status" value="1"/>
</dbReference>
<organism evidence="6 7">
    <name type="scientific">Streptomyces albireticuli</name>
    <dbReference type="NCBI Taxonomy" id="1940"/>
    <lineage>
        <taxon>Bacteria</taxon>
        <taxon>Bacillati</taxon>
        <taxon>Actinomycetota</taxon>
        <taxon>Actinomycetes</taxon>
        <taxon>Kitasatosporales</taxon>
        <taxon>Streptomycetaceae</taxon>
        <taxon>Streptomyces</taxon>
    </lineage>
</organism>
<evidence type="ECO:0000313" key="7">
    <source>
        <dbReference type="Proteomes" id="UP000218944"/>
    </source>
</evidence>
<dbReference type="CDD" id="cd17643">
    <property type="entry name" value="A_NRPS_Cytc1-like"/>
    <property type="match status" value="1"/>
</dbReference>
<dbReference type="Pfam" id="PF00501">
    <property type="entry name" value="AMP-binding"/>
    <property type="match status" value="2"/>
</dbReference>
<dbReference type="GO" id="GO:0031177">
    <property type="term" value="F:phosphopantetheine binding"/>
    <property type="evidence" value="ECO:0007669"/>
    <property type="project" value="InterPro"/>
</dbReference>
<dbReference type="Gene3D" id="3.30.559.10">
    <property type="entry name" value="Chloramphenicol acetyltransferase-like domain"/>
    <property type="match status" value="2"/>
</dbReference>
<dbReference type="InterPro" id="IPR020802">
    <property type="entry name" value="TesA-like"/>
</dbReference>
<proteinExistence type="predicted"/>
<dbReference type="GO" id="GO:0008610">
    <property type="term" value="P:lipid biosynthetic process"/>
    <property type="evidence" value="ECO:0007669"/>
    <property type="project" value="UniProtKB-ARBA"/>
</dbReference>
<dbReference type="Gene3D" id="2.30.38.10">
    <property type="entry name" value="Luciferase, Domain 3"/>
    <property type="match status" value="1"/>
</dbReference>
<comment type="caution">
    <text evidence="6">The sequence shown here is derived from an EMBL/GenBank/DDBJ whole genome shotgun (WGS) entry which is preliminary data.</text>
</comment>
<dbReference type="InterPro" id="IPR036736">
    <property type="entry name" value="ACP-like_sf"/>
</dbReference>
<dbReference type="FunFam" id="3.40.50.980:FF:000001">
    <property type="entry name" value="Non-ribosomal peptide synthetase"/>
    <property type="match status" value="2"/>
</dbReference>
<feature type="domain" description="Carrier" evidence="5">
    <location>
        <begin position="1006"/>
        <end position="1083"/>
    </location>
</feature>
<keyword evidence="2" id="KW-0596">Phosphopantetheine</keyword>
<dbReference type="InterPro" id="IPR025110">
    <property type="entry name" value="AMP-bd_C"/>
</dbReference>
<evidence type="ECO:0000313" key="6">
    <source>
        <dbReference type="EMBL" id="PAU46726.1"/>
    </source>
</evidence>
<keyword evidence="7" id="KW-1185">Reference proteome</keyword>
<comment type="cofactor">
    <cofactor evidence="1">
        <name>pantetheine 4'-phosphate</name>
        <dbReference type="ChEBI" id="CHEBI:47942"/>
    </cofactor>
</comment>
<dbReference type="InterPro" id="IPR023213">
    <property type="entry name" value="CAT-like_dom_sf"/>
</dbReference>
<accession>A0A2A2D5K7</accession>
<dbReference type="Pfam" id="PF00668">
    <property type="entry name" value="Condensation"/>
    <property type="match status" value="2"/>
</dbReference>
<dbReference type="Pfam" id="PF00975">
    <property type="entry name" value="Thioesterase"/>
    <property type="match status" value="1"/>
</dbReference>
<feature type="compositionally biased region" description="Basic and acidic residues" evidence="4">
    <location>
        <begin position="1000"/>
        <end position="1010"/>
    </location>
</feature>
<dbReference type="Proteomes" id="UP000218944">
    <property type="component" value="Unassembled WGS sequence"/>
</dbReference>
<dbReference type="EMBL" id="NSJV01000428">
    <property type="protein sequence ID" value="PAU46726.1"/>
    <property type="molecule type" value="Genomic_DNA"/>
</dbReference>
<reference evidence="6 7" key="1">
    <citation type="submission" date="2017-08" db="EMBL/GenBank/DDBJ databases">
        <title>Genome sequence of Streptomyces albireticuli NRRL B-1670.</title>
        <authorList>
            <person name="Graham D.E."/>
            <person name="Mahan K.M."/>
            <person name="Klingeman D.M."/>
            <person name="Hettich R.L."/>
            <person name="Parry R.J."/>
            <person name="Spain J.C."/>
        </authorList>
    </citation>
    <scope>NUCLEOTIDE SEQUENCE [LARGE SCALE GENOMIC DNA]</scope>
    <source>
        <strain evidence="6 7">NRRL B-1670</strain>
    </source>
</reference>
<dbReference type="InterPro" id="IPR006162">
    <property type="entry name" value="Ppantetheine_attach_site"/>
</dbReference>
<dbReference type="FunFam" id="3.40.50.12780:FF:000012">
    <property type="entry name" value="Non-ribosomal peptide synthetase"/>
    <property type="match status" value="2"/>
</dbReference>
<dbReference type="FunFam" id="3.40.50.980:FF:000002">
    <property type="entry name" value="Enterobactin synthetase component F"/>
    <property type="match status" value="1"/>
</dbReference>
<evidence type="ECO:0000256" key="3">
    <source>
        <dbReference type="ARBA" id="ARBA00022553"/>
    </source>
</evidence>
<dbReference type="Gene3D" id="3.30.559.30">
    <property type="entry name" value="Nonribosomal peptide synthetase, condensation domain"/>
    <property type="match status" value="2"/>
</dbReference>
<dbReference type="GO" id="GO:0044550">
    <property type="term" value="P:secondary metabolite biosynthetic process"/>
    <property type="evidence" value="ECO:0007669"/>
    <property type="project" value="UniProtKB-ARBA"/>
</dbReference>
<dbReference type="Pfam" id="PF00550">
    <property type="entry name" value="PP-binding"/>
    <property type="match status" value="2"/>
</dbReference>